<proteinExistence type="predicted"/>
<keyword evidence="2" id="KW-1185">Reference proteome</keyword>
<sequence length="74" mass="8355">MLLFDMRVDFLELRSEHCTESSSRSLIPGVKYEVDASLRDFTINSLFCNINTTSVEDFTGKGMRGIKSGDNIFV</sequence>
<dbReference type="EMBL" id="CM046400">
    <property type="protein sequence ID" value="KAI8525213.1"/>
    <property type="molecule type" value="Genomic_DNA"/>
</dbReference>
<evidence type="ECO:0000313" key="1">
    <source>
        <dbReference type="EMBL" id="KAI8525213.1"/>
    </source>
</evidence>
<comment type="caution">
    <text evidence="1">The sequence shown here is derived from an EMBL/GenBank/DDBJ whole genome shotgun (WGS) entry which is preliminary data.</text>
</comment>
<reference evidence="1" key="1">
    <citation type="submission" date="2022-02" db="EMBL/GenBank/DDBJ databases">
        <title>Plant Genome Project.</title>
        <authorList>
            <person name="Zhang R.-G."/>
        </authorList>
    </citation>
    <scope>NUCLEOTIDE SEQUENCE</scope>
    <source>
        <strain evidence="1">AT1</strain>
    </source>
</reference>
<dbReference type="Proteomes" id="UP001062846">
    <property type="component" value="Chromosome 13"/>
</dbReference>
<protein>
    <submittedName>
        <fullName evidence="1">Uncharacterized protein</fullName>
    </submittedName>
</protein>
<accession>A0ACC0L8W8</accession>
<gene>
    <name evidence="1" type="ORF">RHMOL_Rhmol13G0212200</name>
</gene>
<evidence type="ECO:0000313" key="2">
    <source>
        <dbReference type="Proteomes" id="UP001062846"/>
    </source>
</evidence>
<organism evidence="1 2">
    <name type="scientific">Rhododendron molle</name>
    <name type="common">Chinese azalea</name>
    <name type="synonym">Azalea mollis</name>
    <dbReference type="NCBI Taxonomy" id="49168"/>
    <lineage>
        <taxon>Eukaryota</taxon>
        <taxon>Viridiplantae</taxon>
        <taxon>Streptophyta</taxon>
        <taxon>Embryophyta</taxon>
        <taxon>Tracheophyta</taxon>
        <taxon>Spermatophyta</taxon>
        <taxon>Magnoliopsida</taxon>
        <taxon>eudicotyledons</taxon>
        <taxon>Gunneridae</taxon>
        <taxon>Pentapetalae</taxon>
        <taxon>asterids</taxon>
        <taxon>Ericales</taxon>
        <taxon>Ericaceae</taxon>
        <taxon>Ericoideae</taxon>
        <taxon>Rhodoreae</taxon>
        <taxon>Rhododendron</taxon>
    </lineage>
</organism>
<name>A0ACC0L8W8_RHOML</name>